<dbReference type="InterPro" id="IPR011335">
    <property type="entry name" value="Restrct_endonuc-II-like"/>
</dbReference>
<protein>
    <recommendedName>
        <fullName evidence="2">UPF0102 protein L0U88_04110</fullName>
    </recommendedName>
</protein>
<dbReference type="InterPro" id="IPR011856">
    <property type="entry name" value="tRNA_endonuc-like_dom_sf"/>
</dbReference>
<dbReference type="SUPFAM" id="SSF52980">
    <property type="entry name" value="Restriction endonuclease-like"/>
    <property type="match status" value="1"/>
</dbReference>
<proteinExistence type="inferred from homology"/>
<keyword evidence="4" id="KW-1185">Reference proteome</keyword>
<dbReference type="Gene3D" id="3.40.1350.10">
    <property type="match status" value="1"/>
</dbReference>
<evidence type="ECO:0000256" key="1">
    <source>
        <dbReference type="ARBA" id="ARBA00006738"/>
    </source>
</evidence>
<evidence type="ECO:0000256" key="2">
    <source>
        <dbReference type="HAMAP-Rule" id="MF_00048"/>
    </source>
</evidence>
<dbReference type="InterPro" id="IPR003509">
    <property type="entry name" value="UPF0102_YraN-like"/>
</dbReference>
<dbReference type="HAMAP" id="MF_00048">
    <property type="entry name" value="UPF0102"/>
    <property type="match status" value="1"/>
</dbReference>
<gene>
    <name evidence="3" type="ORF">L0U88_04110</name>
</gene>
<dbReference type="Proteomes" id="UP001200145">
    <property type="component" value="Unassembled WGS sequence"/>
</dbReference>
<accession>A0ABS9BFE1</accession>
<dbReference type="PANTHER" id="PTHR34039:SF1">
    <property type="entry name" value="UPF0102 PROTEIN YRAN"/>
    <property type="match status" value="1"/>
</dbReference>
<comment type="similarity">
    <text evidence="1 2">Belongs to the UPF0102 family.</text>
</comment>
<name>A0ABS9BFE1_9BACT</name>
<evidence type="ECO:0000313" key="3">
    <source>
        <dbReference type="EMBL" id="MCF1713812.1"/>
    </source>
</evidence>
<sequence>MKQANLHTGKLGEEEAIKFLENLGHRILHRNWKYFRKEIDIISCCNEVLHFTEVKTRTGDGFGSPESAVNTKKIQHIQSVAAAFLEVHPQWKRISFDVLAVELKQDEIKIRHFQDLS</sequence>
<comment type="caution">
    <text evidence="3">The sequence shown here is derived from an EMBL/GenBank/DDBJ whole genome shotgun (WGS) entry which is preliminary data.</text>
</comment>
<dbReference type="PANTHER" id="PTHR34039">
    <property type="entry name" value="UPF0102 PROTEIN YRAN"/>
    <property type="match status" value="1"/>
</dbReference>
<dbReference type="EMBL" id="JAKEVY010000001">
    <property type="protein sequence ID" value="MCF1713812.1"/>
    <property type="molecule type" value="Genomic_DNA"/>
</dbReference>
<evidence type="ECO:0000313" key="4">
    <source>
        <dbReference type="Proteomes" id="UP001200145"/>
    </source>
</evidence>
<organism evidence="3 4">
    <name type="scientific">Flavihumibacter fluminis</name>
    <dbReference type="NCBI Taxonomy" id="2909236"/>
    <lineage>
        <taxon>Bacteria</taxon>
        <taxon>Pseudomonadati</taxon>
        <taxon>Bacteroidota</taxon>
        <taxon>Chitinophagia</taxon>
        <taxon>Chitinophagales</taxon>
        <taxon>Chitinophagaceae</taxon>
        <taxon>Flavihumibacter</taxon>
    </lineage>
</organism>
<reference evidence="3 4" key="1">
    <citation type="submission" date="2022-01" db="EMBL/GenBank/DDBJ databases">
        <title>Flavihumibacter sp. nov., isolated from sediment of a river.</title>
        <authorList>
            <person name="Liu H."/>
        </authorList>
    </citation>
    <scope>NUCLEOTIDE SEQUENCE [LARGE SCALE GENOMIC DNA]</scope>
    <source>
        <strain evidence="3 4">RY-1</strain>
    </source>
</reference>
<dbReference type="Pfam" id="PF02021">
    <property type="entry name" value="UPF0102"/>
    <property type="match status" value="1"/>
</dbReference>
<dbReference type="RefSeq" id="WP_234864339.1">
    <property type="nucleotide sequence ID" value="NZ_JAKEVY010000001.1"/>
</dbReference>